<proteinExistence type="predicted"/>
<dbReference type="RefSeq" id="WP_252113422.1">
    <property type="nucleotide sequence ID" value="NZ_JAMSHT010000001.1"/>
</dbReference>
<evidence type="ECO:0000313" key="2">
    <source>
        <dbReference type="EMBL" id="MCM8557390.1"/>
    </source>
</evidence>
<organism evidence="2 3">
    <name type="scientific">Sphingomicrobium sediminis</name>
    <dbReference type="NCBI Taxonomy" id="2950949"/>
    <lineage>
        <taxon>Bacteria</taxon>
        <taxon>Pseudomonadati</taxon>
        <taxon>Pseudomonadota</taxon>
        <taxon>Alphaproteobacteria</taxon>
        <taxon>Sphingomonadales</taxon>
        <taxon>Sphingomonadaceae</taxon>
        <taxon>Sphingomicrobium</taxon>
    </lineage>
</organism>
<evidence type="ECO:0000313" key="3">
    <source>
        <dbReference type="Proteomes" id="UP001155128"/>
    </source>
</evidence>
<comment type="caution">
    <text evidence="2">The sequence shown here is derived from an EMBL/GenBank/DDBJ whole genome shotgun (WGS) entry which is preliminary data.</text>
</comment>
<gene>
    <name evidence="2" type="ORF">NDO55_06100</name>
</gene>
<dbReference type="AlphaFoldDB" id="A0A9X2EH18"/>
<name>A0A9X2EH18_9SPHN</name>
<protein>
    <submittedName>
        <fullName evidence="2">Uncharacterized protein</fullName>
    </submittedName>
</protein>
<keyword evidence="3" id="KW-1185">Reference proteome</keyword>
<dbReference type="Proteomes" id="UP001155128">
    <property type="component" value="Unassembled WGS sequence"/>
</dbReference>
<feature type="region of interest" description="Disordered" evidence="1">
    <location>
        <begin position="1"/>
        <end position="26"/>
    </location>
</feature>
<evidence type="ECO:0000256" key="1">
    <source>
        <dbReference type="SAM" id="MobiDB-lite"/>
    </source>
</evidence>
<reference evidence="2" key="1">
    <citation type="submission" date="2022-06" db="EMBL/GenBank/DDBJ databases">
        <title>Sphingomicrobium sedimins sp. nov., a marine bacterium isolated from tidal flat.</title>
        <authorList>
            <person name="Kim C.-H."/>
            <person name="Yoo Y."/>
            <person name="Kim J.-J."/>
        </authorList>
    </citation>
    <scope>NUCLEOTIDE SEQUENCE</scope>
    <source>
        <strain evidence="2">GRR-S6-50</strain>
    </source>
</reference>
<accession>A0A9X2EH18</accession>
<dbReference type="EMBL" id="JAMSHT010000001">
    <property type="protein sequence ID" value="MCM8557390.1"/>
    <property type="molecule type" value="Genomic_DNA"/>
</dbReference>
<sequence length="87" mass="9357">MPPKTPFRPATPGRAMPTTAPSDPAGMDEALLAVDHPCGNFVDATDAFAPLFGDPDARGGRKWSEVFNPANAREIDPRDILEELPKL</sequence>